<gene>
    <name evidence="2" type="ORF">HEB94_002001</name>
</gene>
<comment type="caution">
    <text evidence="2">The sequence shown here is derived from an EMBL/GenBank/DDBJ whole genome shotgun (WGS) entry which is preliminary data.</text>
</comment>
<dbReference type="InterPro" id="IPR003737">
    <property type="entry name" value="GlcNAc_PI_deacetylase-related"/>
</dbReference>
<name>A0A927MTV1_9ACTN</name>
<accession>A0A927MTV1</accession>
<organism evidence="2 3">
    <name type="scientific">Actinopolymorpha pittospori</name>
    <dbReference type="NCBI Taxonomy" id="648752"/>
    <lineage>
        <taxon>Bacteria</taxon>
        <taxon>Bacillati</taxon>
        <taxon>Actinomycetota</taxon>
        <taxon>Actinomycetes</taxon>
        <taxon>Propionibacteriales</taxon>
        <taxon>Actinopolymorphaceae</taxon>
        <taxon>Actinopolymorpha</taxon>
    </lineage>
</organism>
<keyword evidence="1" id="KW-0862">Zinc</keyword>
<dbReference type="GO" id="GO:0016137">
    <property type="term" value="P:glycoside metabolic process"/>
    <property type="evidence" value="ECO:0007669"/>
    <property type="project" value="UniProtKB-ARBA"/>
</dbReference>
<dbReference type="Gene3D" id="3.40.50.10320">
    <property type="entry name" value="LmbE-like"/>
    <property type="match status" value="1"/>
</dbReference>
<dbReference type="GO" id="GO:0016811">
    <property type="term" value="F:hydrolase activity, acting on carbon-nitrogen (but not peptide) bonds, in linear amides"/>
    <property type="evidence" value="ECO:0007669"/>
    <property type="project" value="TreeGrafter"/>
</dbReference>
<reference evidence="2" key="1">
    <citation type="submission" date="2020-10" db="EMBL/GenBank/DDBJ databases">
        <title>Sequencing the genomes of 1000 actinobacteria strains.</title>
        <authorList>
            <person name="Klenk H.-P."/>
        </authorList>
    </citation>
    <scope>NUCLEOTIDE SEQUENCE</scope>
    <source>
        <strain evidence="2">DSM 45354</strain>
    </source>
</reference>
<sequence>MTDHVADLEPMPTDWRRCLAVVAHPDDLEYGAAGAIAAWTAAGHEVHYLLVTRGEAGIDGMPPEQAERVREQEQRSSAAVVGVDEVEFLGYRDGVIEESLDLRRDLARAIRRHQPELLVTLNHHDTWGPGAWNTPDHQAVGRAVLAAAGDAGNRWVFPELVEEGFAPWNGVRWVAVAGSPFPSHAVDVGHTLDKAIASLAEHRAYIEGLGDHDPVEYASDLLRRFAAGTADRFGGRPAVSFELYSR</sequence>
<dbReference type="InterPro" id="IPR024078">
    <property type="entry name" value="LmbE-like_dom_sf"/>
</dbReference>
<dbReference type="PANTHER" id="PTHR12993">
    <property type="entry name" value="N-ACETYLGLUCOSAMINYL-PHOSPHATIDYLINOSITOL DE-N-ACETYLASE-RELATED"/>
    <property type="match status" value="1"/>
</dbReference>
<dbReference type="PANTHER" id="PTHR12993:SF28">
    <property type="entry name" value="LMBE FAMILY PROTEIN"/>
    <property type="match status" value="1"/>
</dbReference>
<dbReference type="Pfam" id="PF02585">
    <property type="entry name" value="PIG-L"/>
    <property type="match status" value="1"/>
</dbReference>
<dbReference type="AlphaFoldDB" id="A0A927MTV1"/>
<protein>
    <submittedName>
        <fullName evidence="2">LmbE family N-acetylglucosaminyl deacetylase</fullName>
    </submittedName>
</protein>
<keyword evidence="3" id="KW-1185">Reference proteome</keyword>
<dbReference type="RefSeq" id="WP_192749538.1">
    <property type="nucleotide sequence ID" value="NZ_BAABJL010000133.1"/>
</dbReference>
<dbReference type="EMBL" id="JADBEM010000001">
    <property type="protein sequence ID" value="MBE1605153.1"/>
    <property type="molecule type" value="Genomic_DNA"/>
</dbReference>
<evidence type="ECO:0000256" key="1">
    <source>
        <dbReference type="ARBA" id="ARBA00022833"/>
    </source>
</evidence>
<evidence type="ECO:0000313" key="3">
    <source>
        <dbReference type="Proteomes" id="UP000638648"/>
    </source>
</evidence>
<proteinExistence type="predicted"/>
<evidence type="ECO:0000313" key="2">
    <source>
        <dbReference type="EMBL" id="MBE1605153.1"/>
    </source>
</evidence>
<dbReference type="Proteomes" id="UP000638648">
    <property type="component" value="Unassembled WGS sequence"/>
</dbReference>
<dbReference type="SUPFAM" id="SSF102588">
    <property type="entry name" value="LmbE-like"/>
    <property type="match status" value="1"/>
</dbReference>